<reference evidence="5" key="2">
    <citation type="submission" date="2024-06" db="UniProtKB">
        <authorList>
            <consortium name="EnsemblMetazoa"/>
        </authorList>
    </citation>
    <scope>IDENTIFICATION</scope>
</reference>
<dbReference type="GO" id="GO:0035770">
    <property type="term" value="C:ribonucleoprotein granule"/>
    <property type="evidence" value="ECO:0007669"/>
    <property type="project" value="TreeGrafter"/>
</dbReference>
<dbReference type="PANTHER" id="PTHR21228">
    <property type="entry name" value="FAST LEU-RICH DOMAIN-CONTAINING"/>
    <property type="match status" value="1"/>
</dbReference>
<feature type="domain" description="RAP" evidence="4">
    <location>
        <begin position="612"/>
        <end position="671"/>
    </location>
</feature>
<dbReference type="Proteomes" id="UP000007879">
    <property type="component" value="Unassembled WGS sequence"/>
</dbReference>
<evidence type="ECO:0000313" key="5">
    <source>
        <dbReference type="EnsemblMetazoa" id="XP_019856014.1"/>
    </source>
</evidence>
<keyword evidence="2" id="KW-0496">Mitochondrion</keyword>
<dbReference type="GO" id="GO:0005759">
    <property type="term" value="C:mitochondrial matrix"/>
    <property type="evidence" value="ECO:0007669"/>
    <property type="project" value="TreeGrafter"/>
</dbReference>
<keyword evidence="6" id="KW-1185">Reference proteome</keyword>
<organism evidence="5 6">
    <name type="scientific">Amphimedon queenslandica</name>
    <name type="common">Sponge</name>
    <dbReference type="NCBI Taxonomy" id="400682"/>
    <lineage>
        <taxon>Eukaryota</taxon>
        <taxon>Metazoa</taxon>
        <taxon>Porifera</taxon>
        <taxon>Demospongiae</taxon>
        <taxon>Heteroscleromorpha</taxon>
        <taxon>Haplosclerida</taxon>
        <taxon>Niphatidae</taxon>
        <taxon>Amphimedon</taxon>
    </lineage>
</organism>
<accession>A0AAN0JGC6</accession>
<dbReference type="InterPro" id="IPR050870">
    <property type="entry name" value="FAST_kinase"/>
</dbReference>
<comment type="subcellular location">
    <subcellularLocation>
        <location evidence="1">Mitochondrion</location>
    </subcellularLocation>
</comment>
<dbReference type="AlphaFoldDB" id="A0AAN0JGC6"/>
<evidence type="ECO:0000256" key="1">
    <source>
        <dbReference type="ARBA" id="ARBA00004173"/>
    </source>
</evidence>
<evidence type="ECO:0000256" key="3">
    <source>
        <dbReference type="SAM" id="MobiDB-lite"/>
    </source>
</evidence>
<evidence type="ECO:0000256" key="2">
    <source>
        <dbReference type="ARBA" id="ARBA00023128"/>
    </source>
</evidence>
<evidence type="ECO:0000259" key="4">
    <source>
        <dbReference type="PROSITE" id="PS51286"/>
    </source>
</evidence>
<reference evidence="6" key="1">
    <citation type="journal article" date="2010" name="Nature">
        <title>The Amphimedon queenslandica genome and the evolution of animal complexity.</title>
        <authorList>
            <person name="Srivastava M."/>
            <person name="Simakov O."/>
            <person name="Chapman J."/>
            <person name="Fahey B."/>
            <person name="Gauthier M.E."/>
            <person name="Mitros T."/>
            <person name="Richards G.S."/>
            <person name="Conaco C."/>
            <person name="Dacre M."/>
            <person name="Hellsten U."/>
            <person name="Larroux C."/>
            <person name="Putnam N.H."/>
            <person name="Stanke M."/>
            <person name="Adamska M."/>
            <person name="Darling A."/>
            <person name="Degnan S.M."/>
            <person name="Oakley T.H."/>
            <person name="Plachetzki D.C."/>
            <person name="Zhai Y."/>
            <person name="Adamski M."/>
            <person name="Calcino A."/>
            <person name="Cummins S.F."/>
            <person name="Goodstein D.M."/>
            <person name="Harris C."/>
            <person name="Jackson D.J."/>
            <person name="Leys S.P."/>
            <person name="Shu S."/>
            <person name="Woodcroft B.J."/>
            <person name="Vervoort M."/>
            <person name="Kosik K.S."/>
            <person name="Manning G."/>
            <person name="Degnan B.M."/>
            <person name="Rokhsar D.S."/>
        </authorList>
    </citation>
    <scope>NUCLEOTIDE SEQUENCE [LARGE SCALE GENOMIC DNA]</scope>
</reference>
<dbReference type="KEGG" id="aqu:109584643"/>
<dbReference type="GO" id="GO:0000963">
    <property type="term" value="P:mitochondrial RNA processing"/>
    <property type="evidence" value="ECO:0007669"/>
    <property type="project" value="TreeGrafter"/>
</dbReference>
<dbReference type="InterPro" id="IPR013584">
    <property type="entry name" value="RAP"/>
</dbReference>
<dbReference type="EnsemblMetazoa" id="XM_020000455.1">
    <property type="protein sequence ID" value="XP_019856014.1"/>
    <property type="gene ID" value="LOC109584643"/>
</dbReference>
<dbReference type="GO" id="GO:0003723">
    <property type="term" value="F:RNA binding"/>
    <property type="evidence" value="ECO:0007669"/>
    <property type="project" value="TreeGrafter"/>
</dbReference>
<dbReference type="PROSITE" id="PS51286">
    <property type="entry name" value="RAP"/>
    <property type="match status" value="1"/>
</dbReference>
<dbReference type="GO" id="GO:0044528">
    <property type="term" value="P:regulation of mitochondrial mRNA stability"/>
    <property type="evidence" value="ECO:0007669"/>
    <property type="project" value="InterPro"/>
</dbReference>
<feature type="region of interest" description="Disordered" evidence="3">
    <location>
        <begin position="34"/>
        <end position="55"/>
    </location>
</feature>
<dbReference type="InterPro" id="IPR010622">
    <property type="entry name" value="FAST_Leu-rich"/>
</dbReference>
<name>A0AAN0JGC6_AMPQE</name>
<dbReference type="Pfam" id="PF06743">
    <property type="entry name" value="FAST_1"/>
    <property type="match status" value="1"/>
</dbReference>
<proteinExistence type="predicted"/>
<dbReference type="RefSeq" id="XP_019856014.1">
    <property type="nucleotide sequence ID" value="XM_020000455.1"/>
</dbReference>
<sequence>MHTLGRLHGRFQFQRLFLPPSFSFSSSVVSPKLTRASSTRSAGPPPSQYQATETYSDTRSDMMIGSLLSSILRAESLNSSMEILGRYKEPLIVFDRLQVLKAVSQTSFQGKASIKSSPLKNKNNETLQKLCNDITRDVHLLSLPDLVQLLSYFGKLKTNINPRAADTILSLIEESGKSLSELPPEDIRSIVNSLVLFNIKTGRTELIDHIAAIVAHQLTSKTFDCHVSLREICRGFARLGRWPKELTDPLLGYLYRSIDVMDDFSVAIIIWSLQKSNIPLKDWIFEKASTLILESESTSVVSHLLWVSGKSLHYYSKEFYDKMREILLSSKARHWCDPRLLSHMLWMLAKVRHYDPVLLDRAAEVALPLLCRMEPHTLSSFVYAYGYFNHPSPALFKALEELLVSYGSTYAFQNSQAFVNILWSFLVLELYPVPLIVQVFKDEFIKVNNYLPTVLQLDNASMTNPHLSLPSLSPSQRSSILSQTLTEKPITKSKLEKNIRETLNKLLHSSKGDSSYLFNAEKLHIPEAYMPNGYSVDAEILLDANDDPIPPGNQNFKWSQAGLKQLCMEDVPVSQKRLSKIFKDTKNKGEGLYNISSGWTDGGRVAAAKRRIIIEIEGPFHYAVNIKHELGKSVIKRRQLEAFGWEFIQVPYYKWYPFRNNYKAKWEYLKRNYLQKKTIEK</sequence>
<dbReference type="Pfam" id="PF08373">
    <property type="entry name" value="RAP"/>
    <property type="match status" value="1"/>
</dbReference>
<dbReference type="PANTHER" id="PTHR21228:SF40">
    <property type="entry name" value="LD45607P"/>
    <property type="match status" value="1"/>
</dbReference>
<evidence type="ECO:0000313" key="6">
    <source>
        <dbReference type="Proteomes" id="UP000007879"/>
    </source>
</evidence>
<dbReference type="GeneID" id="109584643"/>
<dbReference type="SMART" id="SM00952">
    <property type="entry name" value="RAP"/>
    <property type="match status" value="1"/>
</dbReference>
<protein>
    <recommendedName>
        <fullName evidence="4">RAP domain-containing protein</fullName>
    </recommendedName>
</protein>